<evidence type="ECO:0000259" key="6">
    <source>
        <dbReference type="SMART" id="SM00226"/>
    </source>
</evidence>
<dbReference type="InterPro" id="IPR017867">
    <property type="entry name" value="Tyr_phospatase_low_mol_wt"/>
</dbReference>
<evidence type="ECO:0000313" key="8">
    <source>
        <dbReference type="Proteomes" id="UP000184693"/>
    </source>
</evidence>
<proteinExistence type="inferred from homology"/>
<dbReference type="PRINTS" id="PR00719">
    <property type="entry name" value="LMWPTPASE"/>
</dbReference>
<dbReference type="CDD" id="cd16343">
    <property type="entry name" value="LMWPTP"/>
    <property type="match status" value="1"/>
</dbReference>
<reference evidence="7 8" key="1">
    <citation type="submission" date="2016-11" db="EMBL/GenBank/DDBJ databases">
        <authorList>
            <person name="Jaros S."/>
            <person name="Januszkiewicz K."/>
            <person name="Wedrychowicz H."/>
        </authorList>
    </citation>
    <scope>NUCLEOTIDE SEQUENCE [LARGE SCALE GENOMIC DNA]</scope>
    <source>
        <strain evidence="7 8">GAS86</strain>
    </source>
</reference>
<evidence type="ECO:0000256" key="4">
    <source>
        <dbReference type="ARBA" id="ARBA00022912"/>
    </source>
</evidence>
<evidence type="ECO:0000256" key="5">
    <source>
        <dbReference type="PIRSR" id="PIRSR617867-1"/>
    </source>
</evidence>
<dbReference type="Gene3D" id="3.40.50.2300">
    <property type="match status" value="1"/>
</dbReference>
<feature type="active site" description="Nucleophile" evidence="5">
    <location>
        <position position="10"/>
    </location>
</feature>
<feature type="domain" description="Phosphotyrosine protein phosphatase I" evidence="6">
    <location>
        <begin position="4"/>
        <end position="158"/>
    </location>
</feature>
<dbReference type="InterPro" id="IPR023485">
    <property type="entry name" value="Ptyr_pPase"/>
</dbReference>
<comment type="similarity">
    <text evidence="1">Belongs to the low molecular weight phosphotyrosine protein phosphatase family.</text>
</comment>
<dbReference type="OrthoDB" id="9784339at2"/>
<dbReference type="EC" id="3.1.3.48" evidence="2"/>
<dbReference type="PANTHER" id="PTHR11717:SF7">
    <property type="entry name" value="LOW MOLECULAR WEIGHT PHOSPHOTYROSINE PROTEIN PHOSPHATASE"/>
    <property type="match status" value="1"/>
</dbReference>
<dbReference type="Proteomes" id="UP000184693">
    <property type="component" value="Unassembled WGS sequence"/>
</dbReference>
<dbReference type="FunFam" id="3.40.50.2300:FF:000113">
    <property type="entry name" value="Low molecular weight protein-tyrosine-phosphatase"/>
    <property type="match status" value="1"/>
</dbReference>
<name>A0A1N6G2T7_9BURK</name>
<dbReference type="AlphaFoldDB" id="A0A1N6G2T7"/>
<accession>A0A1N6G2T7</accession>
<feature type="active site" evidence="5">
    <location>
        <position position="16"/>
    </location>
</feature>
<organism evidence="7 8">
    <name type="scientific">Paraburkholderia phenazinium</name>
    <dbReference type="NCBI Taxonomy" id="60549"/>
    <lineage>
        <taxon>Bacteria</taxon>
        <taxon>Pseudomonadati</taxon>
        <taxon>Pseudomonadota</taxon>
        <taxon>Betaproteobacteria</taxon>
        <taxon>Burkholderiales</taxon>
        <taxon>Burkholderiaceae</taxon>
        <taxon>Paraburkholderia</taxon>
    </lineage>
</organism>
<evidence type="ECO:0000256" key="2">
    <source>
        <dbReference type="ARBA" id="ARBA00013064"/>
    </source>
</evidence>
<dbReference type="PANTHER" id="PTHR11717">
    <property type="entry name" value="LOW MOLECULAR WEIGHT PROTEIN TYROSINE PHOSPHATASE"/>
    <property type="match status" value="1"/>
</dbReference>
<feature type="active site" description="Proton donor" evidence="5">
    <location>
        <position position="132"/>
    </location>
</feature>
<sequence>MKTISICFVCLGNICRSPTAEGVMRHQVGEAKLQERIAIDSAGTGDWHIGAAPDERAQRAAAQRGYDLSGLRGRQIGAADFERFDLLVAMDDANVAALRRICPPAQRDKIRLLMEFVPEADSRWAGEREVTDPYFGGDEGFEQVLDQCEAACRGLIAALHPQLVP</sequence>
<evidence type="ECO:0000256" key="3">
    <source>
        <dbReference type="ARBA" id="ARBA00022801"/>
    </source>
</evidence>
<evidence type="ECO:0000313" key="7">
    <source>
        <dbReference type="EMBL" id="SIO01742.1"/>
    </source>
</evidence>
<dbReference type="RefSeq" id="WP_074264153.1">
    <property type="nucleotide sequence ID" value="NZ_FSRM01000001.1"/>
</dbReference>
<keyword evidence="3" id="KW-0378">Hydrolase</keyword>
<dbReference type="Pfam" id="PF01451">
    <property type="entry name" value="LMWPc"/>
    <property type="match status" value="1"/>
</dbReference>
<dbReference type="GO" id="GO:0004725">
    <property type="term" value="F:protein tyrosine phosphatase activity"/>
    <property type="evidence" value="ECO:0007669"/>
    <property type="project" value="UniProtKB-EC"/>
</dbReference>
<dbReference type="InterPro" id="IPR036196">
    <property type="entry name" value="Ptyr_pPase_sf"/>
</dbReference>
<evidence type="ECO:0000256" key="1">
    <source>
        <dbReference type="ARBA" id="ARBA00011063"/>
    </source>
</evidence>
<protein>
    <recommendedName>
        <fullName evidence="2">protein-tyrosine-phosphatase</fullName>
        <ecNumber evidence="2">3.1.3.48</ecNumber>
    </recommendedName>
</protein>
<dbReference type="InterPro" id="IPR050438">
    <property type="entry name" value="LMW_PTPase"/>
</dbReference>
<dbReference type="SUPFAM" id="SSF52788">
    <property type="entry name" value="Phosphotyrosine protein phosphatases I"/>
    <property type="match status" value="1"/>
</dbReference>
<gene>
    <name evidence="7" type="ORF">SAMN05444168_2059</name>
</gene>
<dbReference type="SMART" id="SM00226">
    <property type="entry name" value="LMWPc"/>
    <property type="match status" value="1"/>
</dbReference>
<dbReference type="EMBL" id="FSRM01000001">
    <property type="protein sequence ID" value="SIO01742.1"/>
    <property type="molecule type" value="Genomic_DNA"/>
</dbReference>
<keyword evidence="4" id="KW-0904">Protein phosphatase</keyword>